<name>A0AAD5Q174_PYTIN</name>
<accession>A0AAD5Q174</accession>
<dbReference type="EMBL" id="JAKCXM010001232">
    <property type="protein sequence ID" value="KAJ0391197.1"/>
    <property type="molecule type" value="Genomic_DNA"/>
</dbReference>
<proteinExistence type="predicted"/>
<dbReference type="AlphaFoldDB" id="A0AAD5Q174"/>
<dbReference type="SUPFAM" id="SSF90257">
    <property type="entry name" value="Myosin rod fragments"/>
    <property type="match status" value="1"/>
</dbReference>
<evidence type="ECO:0000313" key="4">
    <source>
        <dbReference type="Proteomes" id="UP001209570"/>
    </source>
</evidence>
<keyword evidence="1" id="KW-0175">Coiled coil</keyword>
<feature type="compositionally biased region" description="Polar residues" evidence="2">
    <location>
        <begin position="500"/>
        <end position="509"/>
    </location>
</feature>
<dbReference type="Proteomes" id="UP001209570">
    <property type="component" value="Unassembled WGS sequence"/>
</dbReference>
<feature type="region of interest" description="Disordered" evidence="2">
    <location>
        <begin position="540"/>
        <end position="559"/>
    </location>
</feature>
<evidence type="ECO:0000256" key="2">
    <source>
        <dbReference type="SAM" id="MobiDB-lite"/>
    </source>
</evidence>
<feature type="region of interest" description="Disordered" evidence="2">
    <location>
        <begin position="297"/>
        <end position="348"/>
    </location>
</feature>
<gene>
    <name evidence="3" type="ORF">P43SY_011030</name>
</gene>
<keyword evidence="4" id="KW-1185">Reference proteome</keyword>
<feature type="compositionally biased region" description="Low complexity" evidence="2">
    <location>
        <begin position="550"/>
        <end position="559"/>
    </location>
</feature>
<reference evidence="3" key="1">
    <citation type="submission" date="2021-12" db="EMBL/GenBank/DDBJ databases">
        <title>Prjna785345.</title>
        <authorList>
            <person name="Rujirawat T."/>
            <person name="Krajaejun T."/>
        </authorList>
    </citation>
    <scope>NUCLEOTIDE SEQUENCE</scope>
    <source>
        <strain evidence="3">Pi057C3</strain>
    </source>
</reference>
<sequence length="802" mass="85656">MAAARGVLDQRLLYLFNATAASAAHSPAAAPRGDDDWTVPAAGVLSAVLGDDGETLFSGEPQPAPPAADVLAEVAEAARLAAALRSRYGAHRLFERISSTALACSWLTHVVQSLFELVRLQDLERFADQESPPLAALEAYSRAQIAASQRRSAQRDDALRESLARCRSLEHQLAAARAGEVEITRQHEMLADLFDRRGASLDAARQRLVEADRQRDRLEARVSELEGQLADLRRLFDESTPGLSSRQARHVFSFLWQHGYGQGNASLWGELVRACAHADPSLAPVDISLIVVPAGRSAPSSHAAPDPNLFDDSGLDSSPTGVAPAPASASSPARSASAPRAPTLGSTHGAFARRHLDFQSRFSAEHRAQDEEGDYEMGDDGDFEDDDLGDDDLCVAISATQASASLPPAAPPRPAPLVIDVDADDAADAPPAHADCADHADAADSEVHSARGVKRRAASLVAEDAMSAQRLARQLRTEGLGTPASAKRNRSSPGSGPSPTIASITTGSQATSPAGSTPSAGASPSRRELVAAAALARSQGDNVGGGDAGGAAPSAPGGAPLTFTGSDAASHVASYTAVPAAPPGVALAPPVFPRVPLPFALGNVRGRSSVLQYNSLDETQRPWDAMWRGRVRHVFLFNPNQLSAPQVDWINQVLRFMYRYRRQYWQRQHWFPLSRQFGAPPSITAAYATREASDRELVVAFRALTDSAPPGTSTALFWSEPAFWWVSARQCAWPLLDAATVPFEDQLRRIDVEEPVRVGWASAPGRFVEGLIREQLSILDANAGECWELPPPWDDPNYQPDV</sequence>
<feature type="region of interest" description="Disordered" evidence="2">
    <location>
        <begin position="365"/>
        <end position="390"/>
    </location>
</feature>
<evidence type="ECO:0000256" key="1">
    <source>
        <dbReference type="SAM" id="Coils"/>
    </source>
</evidence>
<feature type="coiled-coil region" evidence="1">
    <location>
        <begin position="201"/>
        <end position="235"/>
    </location>
</feature>
<comment type="caution">
    <text evidence="3">The sequence shown here is derived from an EMBL/GenBank/DDBJ whole genome shotgun (WGS) entry which is preliminary data.</text>
</comment>
<feature type="compositionally biased region" description="Low complexity" evidence="2">
    <location>
        <begin position="510"/>
        <end position="524"/>
    </location>
</feature>
<protein>
    <submittedName>
        <fullName evidence="3">Uncharacterized protein</fullName>
    </submittedName>
</protein>
<feature type="region of interest" description="Disordered" evidence="2">
    <location>
        <begin position="475"/>
        <end position="528"/>
    </location>
</feature>
<feature type="compositionally biased region" description="Acidic residues" evidence="2">
    <location>
        <begin position="371"/>
        <end position="390"/>
    </location>
</feature>
<evidence type="ECO:0000313" key="3">
    <source>
        <dbReference type="EMBL" id="KAJ0391197.1"/>
    </source>
</evidence>
<organism evidence="3 4">
    <name type="scientific">Pythium insidiosum</name>
    <name type="common">Pythiosis disease agent</name>
    <dbReference type="NCBI Taxonomy" id="114742"/>
    <lineage>
        <taxon>Eukaryota</taxon>
        <taxon>Sar</taxon>
        <taxon>Stramenopiles</taxon>
        <taxon>Oomycota</taxon>
        <taxon>Peronosporomycetes</taxon>
        <taxon>Pythiales</taxon>
        <taxon>Pythiaceae</taxon>
        <taxon>Pythium</taxon>
    </lineage>
</organism>
<feature type="compositionally biased region" description="Low complexity" evidence="2">
    <location>
        <begin position="323"/>
        <end position="342"/>
    </location>
</feature>